<organism evidence="1 2">
    <name type="scientific">Smallanthus sonchifolius</name>
    <dbReference type="NCBI Taxonomy" id="185202"/>
    <lineage>
        <taxon>Eukaryota</taxon>
        <taxon>Viridiplantae</taxon>
        <taxon>Streptophyta</taxon>
        <taxon>Embryophyta</taxon>
        <taxon>Tracheophyta</taxon>
        <taxon>Spermatophyta</taxon>
        <taxon>Magnoliopsida</taxon>
        <taxon>eudicotyledons</taxon>
        <taxon>Gunneridae</taxon>
        <taxon>Pentapetalae</taxon>
        <taxon>asterids</taxon>
        <taxon>campanulids</taxon>
        <taxon>Asterales</taxon>
        <taxon>Asteraceae</taxon>
        <taxon>Asteroideae</taxon>
        <taxon>Heliantheae alliance</taxon>
        <taxon>Millerieae</taxon>
        <taxon>Smallanthus</taxon>
    </lineage>
</organism>
<reference evidence="1 2" key="2">
    <citation type="journal article" date="2022" name="Mol. Ecol. Resour.">
        <title>The genomes of chicory, endive, great burdock and yacon provide insights into Asteraceae paleo-polyploidization history and plant inulin production.</title>
        <authorList>
            <person name="Fan W."/>
            <person name="Wang S."/>
            <person name="Wang H."/>
            <person name="Wang A."/>
            <person name="Jiang F."/>
            <person name="Liu H."/>
            <person name="Zhao H."/>
            <person name="Xu D."/>
            <person name="Zhang Y."/>
        </authorList>
    </citation>
    <scope>NUCLEOTIDE SEQUENCE [LARGE SCALE GENOMIC DNA]</scope>
    <source>
        <strain evidence="2">cv. Yunnan</strain>
        <tissue evidence="1">Leaves</tissue>
    </source>
</reference>
<dbReference type="Proteomes" id="UP001056120">
    <property type="component" value="Linkage Group LG11"/>
</dbReference>
<comment type="caution">
    <text evidence="1">The sequence shown here is derived from an EMBL/GenBank/DDBJ whole genome shotgun (WGS) entry which is preliminary data.</text>
</comment>
<sequence>MHSFDYLEYLFFPLQIFEGLEVVFEIESSPTSRELVTTTNNQQQLFPNLQILELNYLKSMSHVWKCNNWNKFLSFQKQSSFHNLTTIEMQECNRIKYLFSPITAKLLSNLKIIKITGCHGMEEVVSNIDNEDEEITTSTTYTSTAFFPHLHSLELHNLLILKNIGGGGVLDEFKFSQGGILSWSLCQYSREINIWRCDALSRLIPCYAVGKMHNLEVLEVKYCESLMEVFETQGNNNMNVSGGGDSSCGIDEGNGGIDTTDATIPRLENINVPQLSNLKKLLIISCNLLKHVFTFSSLESLTQLEELTIKKCKEMKVIAKKENGEQTDVVVFPRVKCVELSDLPNLNGFFLGMNEFQWPLLETVMLKECPQMMVFTSGQSTTPKLKYVHTRLGKQSVECDLNFHVVTTFHETRLSSSMSRSLCSNTFEPLPPCSFHNLIELHMEDDQKVKCIIPSNELLQLQKLEIIQVNGGTFVEEVFEVGAMEGATQTVVEVPNLTQLELKYLESLKYIWRWNHHQRMVLTFPNLTTVCINGCESLEHVFTSSMVGSLHQLQDLQISACPNIEVIISVEESEFECDAKVKEIVTLPCLKSLKLQFLTSLKGFCLGKDDFSWPSLDTLKIIDCPEITAFTKGHLATPSLKVIDTSCGRCYLEEDINSFIETKLHEGFNFSSGLDIVYSLPYEF</sequence>
<evidence type="ECO:0000313" key="2">
    <source>
        <dbReference type="Proteomes" id="UP001056120"/>
    </source>
</evidence>
<dbReference type="EMBL" id="CM042028">
    <property type="protein sequence ID" value="KAI3797251.1"/>
    <property type="molecule type" value="Genomic_DNA"/>
</dbReference>
<name>A0ACB9HPM7_9ASTR</name>
<gene>
    <name evidence="1" type="ORF">L1987_32506</name>
</gene>
<reference evidence="2" key="1">
    <citation type="journal article" date="2022" name="Mol. Ecol. Resour.">
        <title>The genomes of chicory, endive, great burdock and yacon provide insights into Asteraceae palaeo-polyploidization history and plant inulin production.</title>
        <authorList>
            <person name="Fan W."/>
            <person name="Wang S."/>
            <person name="Wang H."/>
            <person name="Wang A."/>
            <person name="Jiang F."/>
            <person name="Liu H."/>
            <person name="Zhao H."/>
            <person name="Xu D."/>
            <person name="Zhang Y."/>
        </authorList>
    </citation>
    <scope>NUCLEOTIDE SEQUENCE [LARGE SCALE GENOMIC DNA]</scope>
    <source>
        <strain evidence="2">cv. Yunnan</strain>
    </source>
</reference>
<keyword evidence="2" id="KW-1185">Reference proteome</keyword>
<evidence type="ECO:0000313" key="1">
    <source>
        <dbReference type="EMBL" id="KAI3797251.1"/>
    </source>
</evidence>
<protein>
    <submittedName>
        <fullName evidence="1">Uncharacterized protein</fullName>
    </submittedName>
</protein>
<proteinExistence type="predicted"/>
<accession>A0ACB9HPM7</accession>